<accession>A0ACC2MGR7</accession>
<sequence>MLRWCDGCDSAVRWSGKSPLHPAWPEKKRPRGSHFQCEEPSFLSAKKPCEETAGGGIAEIPGFVIAAAHLPL</sequence>
<keyword evidence="2" id="KW-1185">Reference proteome</keyword>
<name>A0ACC2MGR7_PERAE</name>
<reference evidence="1 2" key="1">
    <citation type="journal article" date="2022" name="Hortic Res">
        <title>A haplotype resolved chromosomal level avocado genome allows analysis of novel avocado genes.</title>
        <authorList>
            <person name="Nath O."/>
            <person name="Fletcher S.J."/>
            <person name="Hayward A."/>
            <person name="Shaw L.M."/>
            <person name="Masouleh A.K."/>
            <person name="Furtado A."/>
            <person name="Henry R.J."/>
            <person name="Mitter N."/>
        </authorList>
    </citation>
    <scope>NUCLEOTIDE SEQUENCE [LARGE SCALE GENOMIC DNA]</scope>
    <source>
        <strain evidence="2">cv. Hass</strain>
    </source>
</reference>
<evidence type="ECO:0000313" key="2">
    <source>
        <dbReference type="Proteomes" id="UP001234297"/>
    </source>
</evidence>
<organism evidence="1 2">
    <name type="scientific">Persea americana</name>
    <name type="common">Avocado</name>
    <dbReference type="NCBI Taxonomy" id="3435"/>
    <lineage>
        <taxon>Eukaryota</taxon>
        <taxon>Viridiplantae</taxon>
        <taxon>Streptophyta</taxon>
        <taxon>Embryophyta</taxon>
        <taxon>Tracheophyta</taxon>
        <taxon>Spermatophyta</taxon>
        <taxon>Magnoliopsida</taxon>
        <taxon>Magnoliidae</taxon>
        <taxon>Laurales</taxon>
        <taxon>Lauraceae</taxon>
        <taxon>Persea</taxon>
    </lineage>
</organism>
<protein>
    <submittedName>
        <fullName evidence="1">Uncharacterized protein</fullName>
    </submittedName>
</protein>
<comment type="caution">
    <text evidence="1">The sequence shown here is derived from an EMBL/GenBank/DDBJ whole genome shotgun (WGS) entry which is preliminary data.</text>
</comment>
<dbReference type="EMBL" id="CM056810">
    <property type="protein sequence ID" value="KAJ8644541.1"/>
    <property type="molecule type" value="Genomic_DNA"/>
</dbReference>
<gene>
    <name evidence="1" type="ORF">MRB53_006289</name>
</gene>
<evidence type="ECO:0000313" key="1">
    <source>
        <dbReference type="EMBL" id="KAJ8644541.1"/>
    </source>
</evidence>
<proteinExistence type="predicted"/>
<dbReference type="Proteomes" id="UP001234297">
    <property type="component" value="Chromosome 2"/>
</dbReference>